<accession>D5RNH1</accession>
<name>D5RNH1_9PROT</name>
<organism evidence="2 3">
    <name type="scientific">Pseudoroseomonas cervicalis ATCC 49957</name>
    <dbReference type="NCBI Taxonomy" id="525371"/>
    <lineage>
        <taxon>Bacteria</taxon>
        <taxon>Pseudomonadati</taxon>
        <taxon>Pseudomonadota</taxon>
        <taxon>Alphaproteobacteria</taxon>
        <taxon>Acetobacterales</taxon>
        <taxon>Roseomonadaceae</taxon>
        <taxon>Roseomonas</taxon>
    </lineage>
</organism>
<feature type="compositionally biased region" description="Gly residues" evidence="1">
    <location>
        <begin position="11"/>
        <end position="21"/>
    </location>
</feature>
<reference evidence="2 3" key="1">
    <citation type="submission" date="2010-04" db="EMBL/GenBank/DDBJ databases">
        <authorList>
            <person name="Qin X."/>
            <person name="Bachman B."/>
            <person name="Battles P."/>
            <person name="Bell A."/>
            <person name="Bess C."/>
            <person name="Bickham C."/>
            <person name="Chaboub L."/>
            <person name="Chen D."/>
            <person name="Coyle M."/>
            <person name="Deiros D.R."/>
            <person name="Dinh H."/>
            <person name="Forbes L."/>
            <person name="Fowler G."/>
            <person name="Francisco L."/>
            <person name="Fu Q."/>
            <person name="Gubbala S."/>
            <person name="Hale W."/>
            <person name="Han Y."/>
            <person name="Hemphill L."/>
            <person name="Highlander S.K."/>
            <person name="Hirani K."/>
            <person name="Hogues M."/>
            <person name="Jackson L."/>
            <person name="Jakkamsetti A."/>
            <person name="Javaid M."/>
            <person name="Jiang H."/>
            <person name="Korchina V."/>
            <person name="Kovar C."/>
            <person name="Lara F."/>
            <person name="Lee S."/>
            <person name="Mata R."/>
            <person name="Mathew T."/>
            <person name="Moen C."/>
            <person name="Morales K."/>
            <person name="Munidasa M."/>
            <person name="Nazareth L."/>
            <person name="Ngo R."/>
            <person name="Nguyen L."/>
            <person name="Okwuonu G."/>
            <person name="Ongeri F."/>
            <person name="Patil S."/>
            <person name="Petrosino J."/>
            <person name="Pham C."/>
            <person name="Pham P."/>
            <person name="Pu L.-L."/>
            <person name="Puazo M."/>
            <person name="Raj R."/>
            <person name="Reid J."/>
            <person name="Rouhana J."/>
            <person name="Saada N."/>
            <person name="Shang Y."/>
            <person name="Simmons D."/>
            <person name="Thornton R."/>
            <person name="Warren J."/>
            <person name="Weissenberger G."/>
            <person name="Zhang J."/>
            <person name="Zhang L."/>
            <person name="Zhou C."/>
            <person name="Zhu D."/>
            <person name="Muzny D."/>
            <person name="Worley K."/>
            <person name="Gibbs R."/>
        </authorList>
    </citation>
    <scope>NUCLEOTIDE SEQUENCE [LARGE SCALE GENOMIC DNA]</scope>
    <source>
        <strain evidence="2 3">ATCC 49957</strain>
    </source>
</reference>
<dbReference type="HOGENOM" id="CLU_3037307_0_0_5"/>
<comment type="caution">
    <text evidence="2">The sequence shown here is derived from an EMBL/GenBank/DDBJ whole genome shotgun (WGS) entry which is preliminary data.</text>
</comment>
<sequence>MGDDQQHAPGLGLGAQQGAGGVAQRRIQPLGRLVGDQQPGAGGLGGGQRHALPHA</sequence>
<evidence type="ECO:0000313" key="3">
    <source>
        <dbReference type="Proteomes" id="UP000005324"/>
    </source>
</evidence>
<evidence type="ECO:0000256" key="1">
    <source>
        <dbReference type="SAM" id="MobiDB-lite"/>
    </source>
</evidence>
<dbReference type="Proteomes" id="UP000005324">
    <property type="component" value="Unassembled WGS sequence"/>
</dbReference>
<evidence type="ECO:0000313" key="2">
    <source>
        <dbReference type="EMBL" id="EFH11151.1"/>
    </source>
</evidence>
<dbReference type="AlphaFoldDB" id="D5RNH1"/>
<feature type="non-terminal residue" evidence="2">
    <location>
        <position position="55"/>
    </location>
</feature>
<keyword evidence="3" id="KW-1185">Reference proteome</keyword>
<gene>
    <name evidence="2" type="ORF">HMPREF0731_2632</name>
</gene>
<proteinExistence type="predicted"/>
<protein>
    <submittedName>
        <fullName evidence="2">Uncharacterized protein</fullName>
    </submittedName>
</protein>
<feature type="region of interest" description="Disordered" evidence="1">
    <location>
        <begin position="1"/>
        <end position="55"/>
    </location>
</feature>
<dbReference type="EMBL" id="ADVL01000483">
    <property type="protein sequence ID" value="EFH11151.1"/>
    <property type="molecule type" value="Genomic_DNA"/>
</dbReference>